<evidence type="ECO:0000256" key="1">
    <source>
        <dbReference type="SAM" id="Phobius"/>
    </source>
</evidence>
<feature type="transmembrane region" description="Helical" evidence="1">
    <location>
        <begin position="141"/>
        <end position="161"/>
    </location>
</feature>
<feature type="transmembrane region" description="Helical" evidence="1">
    <location>
        <begin position="258"/>
        <end position="281"/>
    </location>
</feature>
<name>A0ABV8TWX1_9ACTN</name>
<dbReference type="EMBL" id="JBHSDK010000013">
    <property type="protein sequence ID" value="MFC4335311.1"/>
    <property type="molecule type" value="Genomic_DNA"/>
</dbReference>
<evidence type="ECO:0000313" key="2">
    <source>
        <dbReference type="EMBL" id="MFC4335311.1"/>
    </source>
</evidence>
<protein>
    <submittedName>
        <fullName evidence="2">Uncharacterized protein</fullName>
    </submittedName>
</protein>
<sequence>MTDTLAPGRPAAAAKFSPTATVLFIAAWAWLIWTLVATGNTLSMDGRLDDTGIVLLVTNLLAPMLAATWAGAATAFLIRGWNGPRLLSLLIGGLLVGILCWVAAFAYFAADPAISTILGALLLACSLAGGLLVFPENTVKIRAAMLAMAILATMILLQGFLRPMTARFFDNPLDNLRAWSMWMPLIIGLVIGIAVFLYLRKVQPQTTLYGYVYAAAFPGVLWIVASVVFQISIGPLTGQLQGGLNPLDAANLSITSTGAYNGAMTVLFTAAVTTLLAYGLLIPRGKAAAEG</sequence>
<gene>
    <name evidence="2" type="ORF">ACFPET_08890</name>
</gene>
<keyword evidence="1" id="KW-1133">Transmembrane helix</keyword>
<dbReference type="RefSeq" id="WP_380619953.1">
    <property type="nucleotide sequence ID" value="NZ_JBHSDK010000013.1"/>
</dbReference>
<feature type="transmembrane region" description="Helical" evidence="1">
    <location>
        <begin position="114"/>
        <end position="134"/>
    </location>
</feature>
<keyword evidence="3" id="KW-1185">Reference proteome</keyword>
<feature type="transmembrane region" description="Helical" evidence="1">
    <location>
        <begin position="12"/>
        <end position="33"/>
    </location>
</feature>
<feature type="transmembrane region" description="Helical" evidence="1">
    <location>
        <begin position="211"/>
        <end position="238"/>
    </location>
</feature>
<keyword evidence="1" id="KW-0812">Transmembrane</keyword>
<accession>A0ABV8TWX1</accession>
<comment type="caution">
    <text evidence="2">The sequence shown here is derived from an EMBL/GenBank/DDBJ whole genome shotgun (WGS) entry which is preliminary data.</text>
</comment>
<keyword evidence="1" id="KW-0472">Membrane</keyword>
<feature type="transmembrane region" description="Helical" evidence="1">
    <location>
        <begin position="53"/>
        <end position="77"/>
    </location>
</feature>
<evidence type="ECO:0000313" key="3">
    <source>
        <dbReference type="Proteomes" id="UP001595823"/>
    </source>
</evidence>
<feature type="transmembrane region" description="Helical" evidence="1">
    <location>
        <begin position="181"/>
        <end position="199"/>
    </location>
</feature>
<feature type="transmembrane region" description="Helical" evidence="1">
    <location>
        <begin position="89"/>
        <end position="108"/>
    </location>
</feature>
<reference evidence="3" key="1">
    <citation type="journal article" date="2019" name="Int. J. Syst. Evol. Microbiol.">
        <title>The Global Catalogue of Microorganisms (GCM) 10K type strain sequencing project: providing services to taxonomists for standard genome sequencing and annotation.</title>
        <authorList>
            <consortium name="The Broad Institute Genomics Platform"/>
            <consortium name="The Broad Institute Genome Sequencing Center for Infectious Disease"/>
            <person name="Wu L."/>
            <person name="Ma J."/>
        </authorList>
    </citation>
    <scope>NUCLEOTIDE SEQUENCE [LARGE SCALE GENOMIC DNA]</scope>
    <source>
        <strain evidence="3">IBRC-M 10908</strain>
    </source>
</reference>
<dbReference type="Proteomes" id="UP001595823">
    <property type="component" value="Unassembled WGS sequence"/>
</dbReference>
<proteinExistence type="predicted"/>
<organism evidence="2 3">
    <name type="scientific">Salininema proteolyticum</name>
    <dbReference type="NCBI Taxonomy" id="1607685"/>
    <lineage>
        <taxon>Bacteria</taxon>
        <taxon>Bacillati</taxon>
        <taxon>Actinomycetota</taxon>
        <taxon>Actinomycetes</taxon>
        <taxon>Glycomycetales</taxon>
        <taxon>Glycomycetaceae</taxon>
        <taxon>Salininema</taxon>
    </lineage>
</organism>